<sequence>KEKNPLSNPDSNSKPPKRPRLPDSVSNHSQTTRSNHS</sequence>
<organism evidence="2 3">
    <name type="scientific">Capsella rubella</name>
    <dbReference type="NCBI Taxonomy" id="81985"/>
    <lineage>
        <taxon>Eukaryota</taxon>
        <taxon>Viridiplantae</taxon>
        <taxon>Streptophyta</taxon>
        <taxon>Embryophyta</taxon>
        <taxon>Tracheophyta</taxon>
        <taxon>Spermatophyta</taxon>
        <taxon>Magnoliopsida</taxon>
        <taxon>eudicotyledons</taxon>
        <taxon>Gunneridae</taxon>
        <taxon>Pentapetalae</taxon>
        <taxon>rosids</taxon>
        <taxon>malvids</taxon>
        <taxon>Brassicales</taxon>
        <taxon>Brassicaceae</taxon>
        <taxon>Camelineae</taxon>
        <taxon>Capsella</taxon>
    </lineage>
</organism>
<evidence type="ECO:0000256" key="1">
    <source>
        <dbReference type="SAM" id="MobiDB-lite"/>
    </source>
</evidence>
<evidence type="ECO:0000313" key="3">
    <source>
        <dbReference type="Proteomes" id="UP000029121"/>
    </source>
</evidence>
<protein>
    <submittedName>
        <fullName evidence="2">Uncharacterized protein</fullName>
    </submittedName>
</protein>
<feature type="non-terminal residue" evidence="2">
    <location>
        <position position="1"/>
    </location>
</feature>
<feature type="compositionally biased region" description="Polar residues" evidence="1">
    <location>
        <begin position="24"/>
        <end position="37"/>
    </location>
</feature>
<dbReference type="AlphaFoldDB" id="R0EV16"/>
<feature type="region of interest" description="Disordered" evidence="1">
    <location>
        <begin position="1"/>
        <end position="37"/>
    </location>
</feature>
<dbReference type="EMBL" id="KB870812">
    <property type="protein sequence ID" value="EOA12661.1"/>
    <property type="molecule type" value="Genomic_DNA"/>
</dbReference>
<dbReference type="Proteomes" id="UP000029121">
    <property type="component" value="Unassembled WGS sequence"/>
</dbReference>
<name>R0EV16_9BRAS</name>
<accession>R0EV16</accession>
<feature type="compositionally biased region" description="Polar residues" evidence="1">
    <location>
        <begin position="1"/>
        <end position="14"/>
    </location>
</feature>
<proteinExistence type="predicted"/>
<reference evidence="3" key="1">
    <citation type="journal article" date="2013" name="Nat. Genet.">
        <title>The Capsella rubella genome and the genomic consequences of rapid mating system evolution.</title>
        <authorList>
            <person name="Slotte T."/>
            <person name="Hazzouri K.M."/>
            <person name="Agren J.A."/>
            <person name="Koenig D."/>
            <person name="Maumus F."/>
            <person name="Guo Y.L."/>
            <person name="Steige K."/>
            <person name="Platts A.E."/>
            <person name="Escobar J.S."/>
            <person name="Newman L.K."/>
            <person name="Wang W."/>
            <person name="Mandakova T."/>
            <person name="Vello E."/>
            <person name="Smith L.M."/>
            <person name="Henz S.R."/>
            <person name="Steffen J."/>
            <person name="Takuno S."/>
            <person name="Brandvain Y."/>
            <person name="Coop G."/>
            <person name="Andolfatto P."/>
            <person name="Hu T.T."/>
            <person name="Blanchette M."/>
            <person name="Clark R.M."/>
            <person name="Quesneville H."/>
            <person name="Nordborg M."/>
            <person name="Gaut B.S."/>
            <person name="Lysak M.A."/>
            <person name="Jenkins J."/>
            <person name="Grimwood J."/>
            <person name="Chapman J."/>
            <person name="Prochnik S."/>
            <person name="Shu S."/>
            <person name="Rokhsar D."/>
            <person name="Schmutz J."/>
            <person name="Weigel D."/>
            <person name="Wright S.I."/>
        </authorList>
    </citation>
    <scope>NUCLEOTIDE SEQUENCE [LARGE SCALE GENOMIC DNA]</scope>
    <source>
        <strain evidence="3">cv. Monte Gargano</strain>
    </source>
</reference>
<evidence type="ECO:0000313" key="2">
    <source>
        <dbReference type="EMBL" id="EOA12661.1"/>
    </source>
</evidence>
<feature type="non-terminal residue" evidence="2">
    <location>
        <position position="37"/>
    </location>
</feature>
<gene>
    <name evidence="2" type="ORF">CARUB_v100277370mg</name>
</gene>
<keyword evidence="3" id="KW-1185">Reference proteome</keyword>